<dbReference type="GO" id="GO:0016460">
    <property type="term" value="C:myosin II complex"/>
    <property type="evidence" value="ECO:0007669"/>
    <property type="project" value="TreeGrafter"/>
</dbReference>
<dbReference type="InterPro" id="IPR036961">
    <property type="entry name" value="Kinesin_motor_dom_sf"/>
</dbReference>
<feature type="domain" description="Cullin family profile" evidence="14">
    <location>
        <begin position="452"/>
        <end position="695"/>
    </location>
</feature>
<dbReference type="FunFam" id="1.20.5.370:FF:000008">
    <property type="entry name" value="Myosin heavy chain"/>
    <property type="match status" value="1"/>
</dbReference>
<dbReference type="FunFam" id="1.20.5.370:FF:000001">
    <property type="entry name" value="Myosin heavy chain"/>
    <property type="match status" value="1"/>
</dbReference>
<dbReference type="GO" id="GO:0000146">
    <property type="term" value="F:microfilament motor activity"/>
    <property type="evidence" value="ECO:0007669"/>
    <property type="project" value="TreeGrafter"/>
</dbReference>
<comment type="subcellular location">
    <subcellularLocation>
        <location evidence="1">Cytoplasm</location>
        <location evidence="1">Myofibril</location>
    </subcellularLocation>
</comment>
<reference evidence="16" key="1">
    <citation type="journal article" date="2010" name="Science">
        <title>Plasticity of animal genome architecture unmasked by rapid evolution of a pelagic tunicate.</title>
        <authorList>
            <person name="Denoeud F."/>
            <person name="Henriet S."/>
            <person name="Mungpakdee S."/>
            <person name="Aury J.M."/>
            <person name="Da Silva C."/>
            <person name="Brinkmann H."/>
            <person name="Mikhaleva J."/>
            <person name="Olsen L.C."/>
            <person name="Jubin C."/>
            <person name="Canestro C."/>
            <person name="Bouquet J.M."/>
            <person name="Danks G."/>
            <person name="Poulain J."/>
            <person name="Campsteijn C."/>
            <person name="Adamski M."/>
            <person name="Cross I."/>
            <person name="Yadetie F."/>
            <person name="Muffato M."/>
            <person name="Louis A."/>
            <person name="Butcher S."/>
            <person name="Tsagkogeorga G."/>
            <person name="Konrad A."/>
            <person name="Singh S."/>
            <person name="Jensen M.F."/>
            <person name="Cong E.H."/>
            <person name="Eikeseth-Otteraa H."/>
            <person name="Noel B."/>
            <person name="Anthouard V."/>
            <person name="Porcel B.M."/>
            <person name="Kachouri-Lafond R."/>
            <person name="Nishino A."/>
            <person name="Ugolini M."/>
            <person name="Chourrout P."/>
            <person name="Nishida H."/>
            <person name="Aasland R."/>
            <person name="Huzurbazar S."/>
            <person name="Westhof E."/>
            <person name="Delsuc F."/>
            <person name="Lehrach H."/>
            <person name="Reinhardt R."/>
            <person name="Weissenbach J."/>
            <person name="Roy S.W."/>
            <person name="Artiguenave F."/>
            <person name="Postlethwait J.H."/>
            <person name="Manak J.R."/>
            <person name="Thompson E.M."/>
            <person name="Jaillon O."/>
            <person name="Du Pasquier L."/>
            <person name="Boudinot P."/>
            <person name="Liberles D.A."/>
            <person name="Volff J.N."/>
            <person name="Philippe H."/>
            <person name="Lenhard B."/>
            <person name="Roest Crollius H."/>
            <person name="Wincker P."/>
            <person name="Chourrout D."/>
        </authorList>
    </citation>
    <scope>NUCLEOTIDE SEQUENCE [LARGE SCALE GENOMIC DNA]</scope>
</reference>
<evidence type="ECO:0000256" key="3">
    <source>
        <dbReference type="ARBA" id="ARBA00022490"/>
    </source>
</evidence>
<dbReference type="Gene3D" id="1.20.58.530">
    <property type="match status" value="1"/>
</dbReference>
<dbReference type="InterPro" id="IPR002928">
    <property type="entry name" value="Myosin_tail"/>
</dbReference>
<dbReference type="InterPro" id="IPR014751">
    <property type="entry name" value="XRCC4-like_C"/>
</dbReference>
<dbReference type="Gene3D" id="1.20.5.340">
    <property type="match status" value="5"/>
</dbReference>
<dbReference type="OrthoDB" id="2018427at2759"/>
<keyword evidence="6 12" id="KW-0175">Coiled coil</keyword>
<evidence type="ECO:0000313" key="16">
    <source>
        <dbReference type="EMBL" id="CBY22631.1"/>
    </source>
</evidence>
<dbReference type="PROSITE" id="PS50069">
    <property type="entry name" value="CULLIN_2"/>
    <property type="match status" value="1"/>
</dbReference>
<keyword evidence="5" id="KW-0067">ATP-binding</keyword>
<keyword evidence="3" id="KW-0963">Cytoplasm</keyword>
<dbReference type="InterPro" id="IPR016158">
    <property type="entry name" value="Cullin_homology"/>
</dbReference>
<dbReference type="SUPFAM" id="SSF52540">
    <property type="entry name" value="P-loop containing nucleoside triphosphate hydrolases"/>
    <property type="match status" value="1"/>
</dbReference>
<dbReference type="Gene3D" id="1.20.5.370">
    <property type="match status" value="4"/>
</dbReference>
<dbReference type="InParanoid" id="E4WZN5"/>
<evidence type="ECO:0000256" key="11">
    <source>
        <dbReference type="PROSITE-ProRule" id="PRU00782"/>
    </source>
</evidence>
<evidence type="ECO:0000256" key="5">
    <source>
        <dbReference type="ARBA" id="ARBA00022840"/>
    </source>
</evidence>
<dbReference type="PANTHER" id="PTHR45615:SF27">
    <property type="entry name" value="MYOSIN HEAVY CHAIN, MUSCLE"/>
    <property type="match status" value="1"/>
</dbReference>
<evidence type="ECO:0000256" key="4">
    <source>
        <dbReference type="ARBA" id="ARBA00022741"/>
    </source>
</evidence>
<evidence type="ECO:0000256" key="2">
    <source>
        <dbReference type="ARBA" id="ARBA00008314"/>
    </source>
</evidence>
<evidence type="ECO:0000313" key="17">
    <source>
        <dbReference type="Proteomes" id="UP000001307"/>
    </source>
</evidence>
<keyword evidence="9 11" id="KW-0009">Actin-binding</keyword>
<keyword evidence="4" id="KW-0547">Nucleotide-binding</keyword>
<evidence type="ECO:0000256" key="9">
    <source>
        <dbReference type="ARBA" id="ARBA00023203"/>
    </source>
</evidence>
<feature type="region of interest" description="Disordered" evidence="13">
    <location>
        <begin position="185"/>
        <end position="204"/>
    </location>
</feature>
<dbReference type="Gene3D" id="3.40.850.10">
    <property type="entry name" value="Kinesin motor domain"/>
    <property type="match status" value="1"/>
</dbReference>
<dbReference type="SMART" id="SM00242">
    <property type="entry name" value="MYSc"/>
    <property type="match status" value="1"/>
</dbReference>
<proteinExistence type="inferred from homology"/>
<feature type="coiled-coil region" evidence="12">
    <location>
        <begin position="473"/>
        <end position="619"/>
    </location>
</feature>
<dbReference type="FunFam" id="1.20.5.340:FF:000003">
    <property type="entry name" value="Myosin heavy chain"/>
    <property type="match status" value="1"/>
</dbReference>
<keyword evidence="7 11" id="KW-0518">Myosin</keyword>
<comment type="similarity">
    <text evidence="2 11">Belongs to the TRAFAC class myosin-kinesin ATPase superfamily. Myosin family.</text>
</comment>
<dbReference type="GO" id="GO:0005524">
    <property type="term" value="F:ATP binding"/>
    <property type="evidence" value="ECO:0007669"/>
    <property type="project" value="UniProtKB-KW"/>
</dbReference>
<dbReference type="SUPFAM" id="SSF90257">
    <property type="entry name" value="Myosin rod fragments"/>
    <property type="match status" value="7"/>
</dbReference>
<dbReference type="PANTHER" id="PTHR45615">
    <property type="entry name" value="MYOSIN HEAVY CHAIN, NON-MUSCLE"/>
    <property type="match status" value="1"/>
</dbReference>
<accession>E4WZN5</accession>
<evidence type="ECO:0000259" key="15">
    <source>
        <dbReference type="PROSITE" id="PS51456"/>
    </source>
</evidence>
<dbReference type="Gene3D" id="1.20.5.4820">
    <property type="match status" value="1"/>
</dbReference>
<evidence type="ECO:0000259" key="14">
    <source>
        <dbReference type="PROSITE" id="PS50069"/>
    </source>
</evidence>
<comment type="similarity">
    <text evidence="10">Belongs to the cullin family.</text>
</comment>
<evidence type="ECO:0000256" key="10">
    <source>
        <dbReference type="PROSITE-ProRule" id="PRU00330"/>
    </source>
</evidence>
<dbReference type="PRINTS" id="PR00193">
    <property type="entry name" value="MYOSINHEAVY"/>
</dbReference>
<evidence type="ECO:0000256" key="7">
    <source>
        <dbReference type="ARBA" id="ARBA00023123"/>
    </source>
</evidence>
<dbReference type="Pfam" id="PF00063">
    <property type="entry name" value="Myosin_head"/>
    <property type="match status" value="1"/>
</dbReference>
<protein>
    <recommendedName>
        <fullName evidence="18">Myosin motor domain-containing protein</fullName>
    </recommendedName>
</protein>
<dbReference type="EMBL" id="FN653019">
    <property type="protein sequence ID" value="CBY22631.1"/>
    <property type="molecule type" value="Genomic_DNA"/>
</dbReference>
<organism evidence="16">
    <name type="scientific">Oikopleura dioica</name>
    <name type="common">Tunicate</name>
    <dbReference type="NCBI Taxonomy" id="34765"/>
    <lineage>
        <taxon>Eukaryota</taxon>
        <taxon>Metazoa</taxon>
        <taxon>Chordata</taxon>
        <taxon>Tunicata</taxon>
        <taxon>Appendicularia</taxon>
        <taxon>Copelata</taxon>
        <taxon>Oikopleuridae</taxon>
        <taxon>Oikopleura</taxon>
    </lineage>
</organism>
<evidence type="ECO:0000256" key="1">
    <source>
        <dbReference type="ARBA" id="ARBA00004657"/>
    </source>
</evidence>
<dbReference type="FunFam" id="1.20.5.340:FF:000006">
    <property type="entry name" value="Myosin heavy chain"/>
    <property type="match status" value="1"/>
</dbReference>
<gene>
    <name evidence="16" type="ORF">GSOID_T00013399001</name>
</gene>
<keyword evidence="17" id="KW-1185">Reference proteome</keyword>
<dbReference type="FunFam" id="1.20.58.530:FF:000001">
    <property type="entry name" value="Myosin heavy chain"/>
    <property type="match status" value="1"/>
</dbReference>
<evidence type="ECO:0000256" key="13">
    <source>
        <dbReference type="SAM" id="MobiDB-lite"/>
    </source>
</evidence>
<dbReference type="GO" id="GO:0030016">
    <property type="term" value="C:myofibril"/>
    <property type="evidence" value="ECO:0007669"/>
    <property type="project" value="UniProtKB-SubCell"/>
</dbReference>
<feature type="domain" description="Myosin motor" evidence="15">
    <location>
        <begin position="1"/>
        <end position="334"/>
    </location>
</feature>
<feature type="coiled-coil region" evidence="12">
    <location>
        <begin position="663"/>
        <end position="1335"/>
    </location>
</feature>
<dbReference type="PROSITE" id="PS51456">
    <property type="entry name" value="MYOSIN_MOTOR"/>
    <property type="match status" value="1"/>
</dbReference>
<evidence type="ECO:0000256" key="12">
    <source>
        <dbReference type="SAM" id="Coils"/>
    </source>
</evidence>
<feature type="region of interest" description="Actin-binding" evidence="11">
    <location>
        <begin position="211"/>
        <end position="233"/>
    </location>
</feature>
<dbReference type="GO" id="GO:0032982">
    <property type="term" value="C:myosin filament"/>
    <property type="evidence" value="ECO:0007669"/>
    <property type="project" value="TreeGrafter"/>
</dbReference>
<dbReference type="Pfam" id="PF01576">
    <property type="entry name" value="Myosin_tail_1"/>
    <property type="match status" value="1"/>
</dbReference>
<evidence type="ECO:0000256" key="6">
    <source>
        <dbReference type="ARBA" id="ARBA00023054"/>
    </source>
</evidence>
<comment type="caution">
    <text evidence="11">Lacks conserved residue(s) required for the propagation of feature annotation.</text>
</comment>
<dbReference type="GO" id="GO:0051015">
    <property type="term" value="F:actin filament binding"/>
    <property type="evidence" value="ECO:0007669"/>
    <property type="project" value="TreeGrafter"/>
</dbReference>
<keyword evidence="8" id="KW-0505">Motor protein</keyword>
<sequence>MPSLPPSPETTLLVSSILLGFEIFDFNTFEQLCINYTNEKLQQFFNHHMFVLEQETYKKEGIDWETVDFGMDLAATLDLIEKPMGILAILEEECMFPKASDTTFKEKLYQNHLGKTNAFGKQGPKSKGQRDVHFELHHYAGTVGYNIGDWLEKNKDPVNSSVAALYQKSTLPLLKTTWETWIDPAEEGSGGGKKKKKGGGKTVSAAHKESLGKLMTTLRSTSPHFVRCVVPNEVKCPGMMVAHLVLHQLRCNGVLEGIRICRLGFPNRMPYGDVKQRYRILNPAMLPEGQFMDNKKACEKLMNSLPVDHDKYRFGHTMIFFRAGFLGVMEDLRDNRLSAILSGLQARGKGRLMRVEFNKLVERREALRTVQSNWRNFIKLKSWPWMDIIYKIKPLLQTAEEMKKMERMLEEAEQTKKDLETERKKRKDLEEQVVMLSQAKNDLVIQLNAELQSSEDAEDRCDSLIKTKTLDDLQAEEDKVNSLSKMKNKLEQQVDDLESALEAEKKVRMDLERAKRKLESDGRMAAETIMDLENDKQRLEEKLKKSEFEYSQLTTRLEDEMALTAQLQKKIKELQARTEELEEELESERTMRAKVEKQRSDLSRELEELSERLEEAGGQTAAQIELNKRREAEMAKLRRDFEESNLSHEAQISTLRKKHADTAAEMSETIDNLQRVKQKLEKEKSEMKMEIDDLASNVETVTKNKLSFEKMCRNLEDQLHESQAKQDEFAREINELNAIRGRLQADNQENNRQIEEKEQLVSQLTRTKNSQAQQIEELKRNLDEEAKAELQRSLTKANTEVSQWRTKYETDAIQRTEELEEAKKKLAARLQEAEETVEATQAKCASLEKSKSRQAAEIEDLTIELERATQAASQLDKKQRNFDKILAEAKQKQEEIQTELEQSQKESRSLSTELFKTKNAYEESLDALETIKRENKNLQEEIADFSDQLAESGKSIHELEKNKRAVDVERNELQAALEEAEAAVESEESKVLRLQVEVAQIKQDFERRLAEKDEEVDNCRRNAIRSKKKMESDFNDLEIQLGHANRQCTEAQKCVKALQQQNKDLQVGVDDSQRNAEDLAEQVAVVDRRANLLSGELEELRGALEQAERGRKLAESELLEANERSALLHTQNTALINSKRKVEQEFQSAQSEVEEAVSEQRNAEEKAKKAISDAAMMAEELKKEQDQSAHLERMKKNMEATIKDLQLRLDESEQVAMKGGKKQIQKLDQRVRELENELDSEQKRTADALKNQKKLERKLKEVVYSAEEDKKNLVRLQDLVDKLQIKVKTYKRQAEEGEEAANINMSKFRKVQHELDESEERAELAEATLNKVRAKARD</sequence>
<evidence type="ECO:0008006" key="18">
    <source>
        <dbReference type="Google" id="ProtNLM"/>
    </source>
</evidence>
<dbReference type="InterPro" id="IPR027417">
    <property type="entry name" value="P-loop_NTPase"/>
</dbReference>
<dbReference type="InterPro" id="IPR001609">
    <property type="entry name" value="Myosin_head_motor_dom-like"/>
</dbReference>
<dbReference type="Proteomes" id="UP000001307">
    <property type="component" value="Unassembled WGS sequence"/>
</dbReference>
<evidence type="ECO:0000256" key="8">
    <source>
        <dbReference type="ARBA" id="ARBA00023175"/>
    </source>
</evidence>
<feature type="coiled-coil region" evidence="12">
    <location>
        <begin position="395"/>
        <end position="446"/>
    </location>
</feature>
<name>E4WZN5_OIKDI</name>